<dbReference type="RefSeq" id="WP_141610837.1">
    <property type="nucleotide sequence ID" value="NZ_VIGC02000018.1"/>
</dbReference>
<dbReference type="OrthoDB" id="9761531at2"/>
<dbReference type="AlphaFoldDB" id="A0A540VDY9"/>
<feature type="region of interest" description="Disordered" evidence="1">
    <location>
        <begin position="280"/>
        <end position="314"/>
    </location>
</feature>
<evidence type="ECO:0000259" key="2">
    <source>
        <dbReference type="SMART" id="SM00849"/>
    </source>
</evidence>
<keyword evidence="3" id="KW-0378">Hydrolase</keyword>
<gene>
    <name evidence="3" type="ORF">FKZ61_14355</name>
</gene>
<dbReference type="SMART" id="SM00849">
    <property type="entry name" value="Lactamase_B"/>
    <property type="match status" value="1"/>
</dbReference>
<name>A0A540VDY9_9CHLR</name>
<accession>A0A540VDY9</accession>
<dbReference type="InParanoid" id="A0A540VDY9"/>
<dbReference type="Pfam" id="PF00753">
    <property type="entry name" value="Lactamase_B"/>
    <property type="match status" value="1"/>
</dbReference>
<dbReference type="EMBL" id="VIGC01000018">
    <property type="protein sequence ID" value="TQE94985.1"/>
    <property type="molecule type" value="Genomic_DNA"/>
</dbReference>
<keyword evidence="4" id="KW-1185">Reference proteome</keyword>
<dbReference type="Proteomes" id="UP000317371">
    <property type="component" value="Unassembled WGS sequence"/>
</dbReference>
<sequence>MIHVEHHGPVIAIRMARGFLGRPIDWTTAYWVDGLLIDAGPPCTARQLLRVLNPLHIDSIVVTHAHEDHMGGLPALRARYPHVPIYASRRTVPLLREPSRLAIQLYRRLLWGRPKPVPDVISLDEVDEVLRTPSYCFRVVETPGHSRDHISLYEPTQRWIFSGDAFVGGPERHWPADSDLFAVLSSLRTLASLRPERLFPASGNVRRTPLPELHEKIGLLLQLTRAVARLDAAGMTVPEMVTALFNGESPLRWWTMGHLSAAHLIEACRSYNALMAQDDRPMASRERPRPFNTPSDSSDTSTNPSTDYGDIFRS</sequence>
<dbReference type="InterPro" id="IPR001279">
    <property type="entry name" value="Metallo-B-lactamas"/>
</dbReference>
<evidence type="ECO:0000313" key="3">
    <source>
        <dbReference type="EMBL" id="TQE94985.1"/>
    </source>
</evidence>
<evidence type="ECO:0000313" key="4">
    <source>
        <dbReference type="Proteomes" id="UP000317371"/>
    </source>
</evidence>
<reference evidence="3 4" key="1">
    <citation type="submission" date="2019-06" db="EMBL/GenBank/DDBJ databases">
        <title>Genome sequence of Litorilinea aerophila BAA-2444.</title>
        <authorList>
            <person name="Maclea K.S."/>
            <person name="Maurais E.G."/>
            <person name="Iannazzi L.C."/>
        </authorList>
    </citation>
    <scope>NUCLEOTIDE SEQUENCE [LARGE SCALE GENOMIC DNA]</scope>
    <source>
        <strain evidence="3 4">ATCC BAA-2444</strain>
    </source>
</reference>
<evidence type="ECO:0000256" key="1">
    <source>
        <dbReference type="SAM" id="MobiDB-lite"/>
    </source>
</evidence>
<dbReference type="PANTHER" id="PTHR42951">
    <property type="entry name" value="METALLO-BETA-LACTAMASE DOMAIN-CONTAINING"/>
    <property type="match status" value="1"/>
</dbReference>
<feature type="compositionally biased region" description="Basic and acidic residues" evidence="1">
    <location>
        <begin position="280"/>
        <end position="289"/>
    </location>
</feature>
<dbReference type="InterPro" id="IPR050855">
    <property type="entry name" value="NDM-1-like"/>
</dbReference>
<dbReference type="InterPro" id="IPR036866">
    <property type="entry name" value="RibonucZ/Hydroxyglut_hydro"/>
</dbReference>
<dbReference type="Gene3D" id="3.60.15.10">
    <property type="entry name" value="Ribonuclease Z/Hydroxyacylglutathione hydrolase-like"/>
    <property type="match status" value="1"/>
</dbReference>
<dbReference type="GO" id="GO:0016787">
    <property type="term" value="F:hydrolase activity"/>
    <property type="evidence" value="ECO:0007669"/>
    <property type="project" value="UniProtKB-KW"/>
</dbReference>
<protein>
    <submittedName>
        <fullName evidence="3">MBL fold metallo-hydrolase</fullName>
    </submittedName>
</protein>
<organism evidence="3 4">
    <name type="scientific">Litorilinea aerophila</name>
    <dbReference type="NCBI Taxonomy" id="1204385"/>
    <lineage>
        <taxon>Bacteria</taxon>
        <taxon>Bacillati</taxon>
        <taxon>Chloroflexota</taxon>
        <taxon>Caldilineae</taxon>
        <taxon>Caldilineales</taxon>
        <taxon>Caldilineaceae</taxon>
        <taxon>Litorilinea</taxon>
    </lineage>
</organism>
<comment type="caution">
    <text evidence="3">The sequence shown here is derived from an EMBL/GenBank/DDBJ whole genome shotgun (WGS) entry which is preliminary data.</text>
</comment>
<dbReference type="SUPFAM" id="SSF56281">
    <property type="entry name" value="Metallo-hydrolase/oxidoreductase"/>
    <property type="match status" value="1"/>
</dbReference>
<feature type="compositionally biased region" description="Low complexity" evidence="1">
    <location>
        <begin position="292"/>
        <end position="307"/>
    </location>
</feature>
<proteinExistence type="predicted"/>
<feature type="domain" description="Metallo-beta-lactamase" evidence="2">
    <location>
        <begin position="26"/>
        <end position="202"/>
    </location>
</feature>